<gene>
    <name evidence="6" type="ORF">BJ972_001126</name>
    <name evidence="7" type="ORF">ESP50_04975</name>
</gene>
<feature type="transmembrane region" description="Helical" evidence="4">
    <location>
        <begin position="42"/>
        <end position="59"/>
    </location>
</feature>
<keyword evidence="4" id="KW-1133">Transmembrane helix</keyword>
<evidence type="ECO:0000313" key="7">
    <source>
        <dbReference type="EMBL" id="RXZ87276.1"/>
    </source>
</evidence>
<keyword evidence="4" id="KW-0472">Membrane</keyword>
<feature type="transmembrane region" description="Helical" evidence="4">
    <location>
        <begin position="15"/>
        <end position="36"/>
    </location>
</feature>
<name>A0A4V1R2I5_9MICO</name>
<evidence type="ECO:0000313" key="8">
    <source>
        <dbReference type="Proteomes" id="UP000292686"/>
    </source>
</evidence>
<keyword evidence="8" id="KW-1185">Reference proteome</keyword>
<comment type="caution">
    <text evidence="7">The sequence shown here is derived from an EMBL/GenBank/DDBJ whole genome shotgun (WGS) entry which is preliminary data.</text>
</comment>
<sequence length="388" mass="40737">MNRIPKERDRLLRRAARFGGLAGTVGAIACLTAPGAIPGDELPTVALLSLALVASVLALTNTGALYWTLPAVGLGLAVIVVTGLSSPRLSDATSTAIVLQASIGIASVVLMLLTSRRGRILAGGYALATLVVVSLVATRGDHTVAIIALSVAGWGANAVLAVWIDQGSRRAMSRIDEIGRAHRAERFASELEAQQRQDARLLHDTVLATLSLLAHSGVGVSPESLRHQASDDARLLRQLRLGGTAGTRNTDGLFTPEPEMDSVLGQTLESVKQRFGRMGLAVRWHGSGQVLLPRETLDAFLGALGECLENVRRHAGVSEADVTITDDDIMVRAMVTDAGVGFNIDDVDGARLGYAESVVGRLRSVNGRARLFSSPGAGTTVVLEVPKS</sequence>
<feature type="transmembrane region" description="Helical" evidence="4">
    <location>
        <begin position="120"/>
        <end position="138"/>
    </location>
</feature>
<feature type="domain" description="Histidine kinase/HSP90-like ATPase" evidence="5">
    <location>
        <begin position="303"/>
        <end position="387"/>
    </location>
</feature>
<protein>
    <submittedName>
        <fullName evidence="6 7">Histidine kinase</fullName>
    </submittedName>
</protein>
<keyword evidence="2 7" id="KW-0418">Kinase</keyword>
<dbReference type="GO" id="GO:0016301">
    <property type="term" value="F:kinase activity"/>
    <property type="evidence" value="ECO:0007669"/>
    <property type="project" value="UniProtKB-KW"/>
</dbReference>
<dbReference type="PROSITE" id="PS51257">
    <property type="entry name" value="PROKAR_LIPOPROTEIN"/>
    <property type="match status" value="1"/>
</dbReference>
<evidence type="ECO:0000256" key="3">
    <source>
        <dbReference type="ARBA" id="ARBA00023012"/>
    </source>
</evidence>
<dbReference type="SUPFAM" id="SSF55874">
    <property type="entry name" value="ATPase domain of HSP90 chaperone/DNA topoisomerase II/histidine kinase"/>
    <property type="match status" value="1"/>
</dbReference>
<dbReference type="Pfam" id="PF02518">
    <property type="entry name" value="HATPase_c"/>
    <property type="match status" value="1"/>
</dbReference>
<dbReference type="AlphaFoldDB" id="A0A4V1R2I5"/>
<keyword evidence="4" id="KW-0812">Transmembrane</keyword>
<feature type="transmembrane region" description="Helical" evidence="4">
    <location>
        <begin position="66"/>
        <end position="86"/>
    </location>
</feature>
<dbReference type="PANTHER" id="PTHR24421">
    <property type="entry name" value="NITRATE/NITRITE SENSOR PROTEIN NARX-RELATED"/>
    <property type="match status" value="1"/>
</dbReference>
<keyword evidence="1" id="KW-0808">Transferase</keyword>
<proteinExistence type="predicted"/>
<dbReference type="InterPro" id="IPR003594">
    <property type="entry name" value="HATPase_dom"/>
</dbReference>
<dbReference type="Proteomes" id="UP000292686">
    <property type="component" value="Unassembled WGS sequence"/>
</dbReference>
<evidence type="ECO:0000313" key="6">
    <source>
        <dbReference type="EMBL" id="NYD66607.1"/>
    </source>
</evidence>
<dbReference type="InterPro" id="IPR036890">
    <property type="entry name" value="HATPase_C_sf"/>
</dbReference>
<dbReference type="EMBL" id="SDPM01000002">
    <property type="protein sequence ID" value="RXZ87276.1"/>
    <property type="molecule type" value="Genomic_DNA"/>
</dbReference>
<dbReference type="InterPro" id="IPR050482">
    <property type="entry name" value="Sensor_HK_TwoCompSys"/>
</dbReference>
<accession>A0A4V1R2I5</accession>
<evidence type="ECO:0000313" key="9">
    <source>
        <dbReference type="Proteomes" id="UP000581087"/>
    </source>
</evidence>
<dbReference type="OrthoDB" id="5125370at2"/>
<organism evidence="7 8">
    <name type="scientific">Agromyces atrinae</name>
    <dbReference type="NCBI Taxonomy" id="592376"/>
    <lineage>
        <taxon>Bacteria</taxon>
        <taxon>Bacillati</taxon>
        <taxon>Actinomycetota</taxon>
        <taxon>Actinomycetes</taxon>
        <taxon>Micrococcales</taxon>
        <taxon>Microbacteriaceae</taxon>
        <taxon>Agromyces</taxon>
    </lineage>
</organism>
<evidence type="ECO:0000256" key="2">
    <source>
        <dbReference type="ARBA" id="ARBA00022777"/>
    </source>
</evidence>
<dbReference type="Gene3D" id="3.30.565.10">
    <property type="entry name" value="Histidine kinase-like ATPase, C-terminal domain"/>
    <property type="match status" value="1"/>
</dbReference>
<keyword evidence="3" id="KW-0902">Two-component regulatory system</keyword>
<dbReference type="GO" id="GO:0000160">
    <property type="term" value="P:phosphorelay signal transduction system"/>
    <property type="evidence" value="ECO:0007669"/>
    <property type="project" value="UniProtKB-KW"/>
</dbReference>
<reference evidence="7 8" key="1">
    <citation type="submission" date="2019-01" db="EMBL/GenBank/DDBJ databases">
        <title>Agromyces.</title>
        <authorList>
            <person name="Li J."/>
        </authorList>
    </citation>
    <scope>NUCLEOTIDE SEQUENCE [LARGE SCALE GENOMIC DNA]</scope>
    <source>
        <strain evidence="7 8">DSM 23870</strain>
    </source>
</reference>
<evidence type="ECO:0000256" key="4">
    <source>
        <dbReference type="SAM" id="Phobius"/>
    </source>
</evidence>
<feature type="transmembrane region" description="Helical" evidence="4">
    <location>
        <begin position="92"/>
        <end position="113"/>
    </location>
</feature>
<feature type="transmembrane region" description="Helical" evidence="4">
    <location>
        <begin position="144"/>
        <end position="164"/>
    </location>
</feature>
<dbReference type="RefSeq" id="WP_129172851.1">
    <property type="nucleotide sequence ID" value="NZ_JACCBI010000001.1"/>
</dbReference>
<evidence type="ECO:0000256" key="1">
    <source>
        <dbReference type="ARBA" id="ARBA00022679"/>
    </source>
</evidence>
<evidence type="ECO:0000259" key="5">
    <source>
        <dbReference type="Pfam" id="PF02518"/>
    </source>
</evidence>
<dbReference type="Proteomes" id="UP000581087">
    <property type="component" value="Unassembled WGS sequence"/>
</dbReference>
<dbReference type="PANTHER" id="PTHR24421:SF61">
    <property type="entry name" value="OXYGEN SENSOR HISTIDINE KINASE NREB"/>
    <property type="match status" value="1"/>
</dbReference>
<reference evidence="6 9" key="2">
    <citation type="submission" date="2020-07" db="EMBL/GenBank/DDBJ databases">
        <title>Sequencing the genomes of 1000 actinobacteria strains.</title>
        <authorList>
            <person name="Klenk H.-P."/>
        </authorList>
    </citation>
    <scope>NUCLEOTIDE SEQUENCE [LARGE SCALE GENOMIC DNA]</scope>
    <source>
        <strain evidence="6 9">DSM 23870</strain>
    </source>
</reference>
<dbReference type="EMBL" id="JACCBI010000001">
    <property type="protein sequence ID" value="NYD66607.1"/>
    <property type="molecule type" value="Genomic_DNA"/>
</dbReference>